<reference evidence="5 6" key="2">
    <citation type="submission" date="2024-03" db="EMBL/GenBank/DDBJ databases">
        <title>The Genome Sequence of Enterococcus sp. DIV2402.</title>
        <authorList>
            <consortium name="The Broad Institute Genomics Platform"/>
            <consortium name="The Broad Institute Microbial Omics Core"/>
            <consortium name="The Broad Institute Genomic Center for Infectious Diseases"/>
            <person name="Earl A."/>
            <person name="Manson A."/>
            <person name="Gilmore M."/>
            <person name="Schwartman J."/>
            <person name="Shea T."/>
            <person name="Abouelleil A."/>
            <person name="Cao P."/>
            <person name="Chapman S."/>
            <person name="Cusick C."/>
            <person name="Young S."/>
            <person name="Neafsey D."/>
            <person name="Nusbaum C."/>
            <person name="Birren B."/>
        </authorList>
    </citation>
    <scope>NUCLEOTIDE SEQUENCE [LARGE SCALE GENOMIC DNA]</scope>
    <source>
        <strain evidence="5 6">DIV2402</strain>
    </source>
</reference>
<accession>A0ABZ2SR64</accession>
<feature type="domain" description="CHY-type" evidence="4">
    <location>
        <begin position="7"/>
        <end position="84"/>
    </location>
</feature>
<evidence type="ECO:0000313" key="5">
    <source>
        <dbReference type="EMBL" id="WYJ78255.1"/>
    </source>
</evidence>
<dbReference type="InterPro" id="IPR016694">
    <property type="entry name" value="UCP017292"/>
</dbReference>
<dbReference type="SUPFAM" id="SSF161219">
    <property type="entry name" value="CHY zinc finger-like"/>
    <property type="match status" value="1"/>
</dbReference>
<protein>
    <recommendedName>
        <fullName evidence="4">CHY-type domain-containing protein</fullName>
    </recommendedName>
</protein>
<proteinExistence type="predicted"/>
<dbReference type="Proteomes" id="UP000664701">
    <property type="component" value="Chromosome"/>
</dbReference>
<organism evidence="5 6">
    <name type="scientific">Candidatus Enterococcus lowellii</name>
    <dbReference type="NCBI Taxonomy" id="2230877"/>
    <lineage>
        <taxon>Bacteria</taxon>
        <taxon>Bacillati</taxon>
        <taxon>Bacillota</taxon>
        <taxon>Bacilli</taxon>
        <taxon>Lactobacillales</taxon>
        <taxon>Enterococcaceae</taxon>
        <taxon>Enterococcus</taxon>
    </lineage>
</organism>
<evidence type="ECO:0000256" key="3">
    <source>
        <dbReference type="ARBA" id="ARBA00022833"/>
    </source>
</evidence>
<dbReference type="InterPro" id="IPR008913">
    <property type="entry name" value="Znf_CHY"/>
</dbReference>
<gene>
    <name evidence="5" type="ORF">DOK78_002912</name>
</gene>
<dbReference type="EMBL" id="CP147251">
    <property type="protein sequence ID" value="WYJ78255.1"/>
    <property type="molecule type" value="Genomic_DNA"/>
</dbReference>
<evidence type="ECO:0000259" key="4">
    <source>
        <dbReference type="PROSITE" id="PS51266"/>
    </source>
</evidence>
<keyword evidence="2" id="KW-0863">Zinc-finger</keyword>
<evidence type="ECO:0000256" key="2">
    <source>
        <dbReference type="ARBA" id="ARBA00022771"/>
    </source>
</evidence>
<evidence type="ECO:0000256" key="1">
    <source>
        <dbReference type="ARBA" id="ARBA00022723"/>
    </source>
</evidence>
<name>A0ABZ2SR64_9ENTE</name>
<dbReference type="Pfam" id="PF05495">
    <property type="entry name" value="zf-CHY"/>
    <property type="match status" value="1"/>
</dbReference>
<keyword evidence="1" id="KW-0479">Metal-binding</keyword>
<dbReference type="PROSITE" id="PS51266">
    <property type="entry name" value="ZF_CHY"/>
    <property type="match status" value="1"/>
</dbReference>
<dbReference type="InterPro" id="IPR037274">
    <property type="entry name" value="Znf_CHY_sf"/>
</dbReference>
<dbReference type="RefSeq" id="WP_207941591.1">
    <property type="nucleotide sequence ID" value="NZ_CP147251.1"/>
</dbReference>
<keyword evidence="3" id="KW-0862">Zinc</keyword>
<evidence type="ECO:0000313" key="6">
    <source>
        <dbReference type="Proteomes" id="UP000664701"/>
    </source>
</evidence>
<keyword evidence="6" id="KW-1185">Reference proteome</keyword>
<dbReference type="PIRSF" id="PIRSF017292">
    <property type="entry name" value="UCP017292_Znf_CHY"/>
    <property type="match status" value="1"/>
</dbReference>
<sequence>MIIYGIDIDGNGRCLHYHQEHDIVGLKCNKCKKYYACYQCHNACEAHTFEPIAVSDAAPVICGHCHTTLTFFQYKKGACPYCQAKFNPNCQLHETIYFSKD</sequence>
<reference evidence="5 6" key="1">
    <citation type="submission" date="2021-03" db="EMBL/GenBank/DDBJ databases">
        <authorList>
            <person name="Gilmore M.S."/>
            <person name="Schwartzman J."/>
            <person name="Van Tyne D."/>
            <person name="Martin M."/>
            <person name="Earl A.M."/>
            <person name="Manson A.L."/>
            <person name="Straub T."/>
            <person name="Salamzade R."/>
            <person name="Saavedra J."/>
            <person name="Lebreton F."/>
            <person name="Prichula J."/>
            <person name="Schaufler K."/>
            <person name="Gaca A."/>
            <person name="Sgardioli B."/>
            <person name="Wagenaar J."/>
            <person name="Strong T."/>
        </authorList>
    </citation>
    <scope>NUCLEOTIDE SEQUENCE [LARGE SCALE GENOMIC DNA]</scope>
    <source>
        <strain evidence="5 6">DIV2402</strain>
    </source>
</reference>